<feature type="region of interest" description="Disordered" evidence="1">
    <location>
        <begin position="823"/>
        <end position="850"/>
    </location>
</feature>
<keyword evidence="5" id="KW-1185">Reference proteome</keyword>
<gene>
    <name evidence="4" type="ORF">BDK51DRAFT_30004</name>
</gene>
<accession>A0A4V1ISH1</accession>
<dbReference type="Pfam" id="PF25474">
    <property type="entry name" value="TPR_TmcB"/>
    <property type="match status" value="1"/>
</dbReference>
<feature type="transmembrane region" description="Helical" evidence="2">
    <location>
        <begin position="1366"/>
        <end position="1387"/>
    </location>
</feature>
<dbReference type="InterPro" id="IPR057352">
    <property type="entry name" value="TPR_TmcB/C"/>
</dbReference>
<reference evidence="5" key="1">
    <citation type="journal article" date="2018" name="Nat. Microbiol.">
        <title>Leveraging single-cell genomics to expand the fungal tree of life.</title>
        <authorList>
            <person name="Ahrendt S.R."/>
            <person name="Quandt C.A."/>
            <person name="Ciobanu D."/>
            <person name="Clum A."/>
            <person name="Salamov A."/>
            <person name="Andreopoulos B."/>
            <person name="Cheng J.F."/>
            <person name="Woyke T."/>
            <person name="Pelin A."/>
            <person name="Henrissat B."/>
            <person name="Reynolds N.K."/>
            <person name="Benny G.L."/>
            <person name="Smith M.E."/>
            <person name="James T.Y."/>
            <person name="Grigoriev I.V."/>
        </authorList>
    </citation>
    <scope>NUCLEOTIDE SEQUENCE [LARGE SCALE GENOMIC DNA]</scope>
</reference>
<evidence type="ECO:0000256" key="1">
    <source>
        <dbReference type="SAM" id="MobiDB-lite"/>
    </source>
</evidence>
<feature type="region of interest" description="Disordered" evidence="1">
    <location>
        <begin position="1445"/>
        <end position="1477"/>
    </location>
</feature>
<feature type="region of interest" description="Disordered" evidence="1">
    <location>
        <begin position="756"/>
        <end position="777"/>
    </location>
</feature>
<dbReference type="PANTHER" id="PTHR31600:SF2">
    <property type="entry name" value="GAMETE ENRICHED GENE 10 PROTEIN-RELATED"/>
    <property type="match status" value="1"/>
</dbReference>
<name>A0A4V1ISH1_9FUNG</name>
<feature type="transmembrane region" description="Helical" evidence="2">
    <location>
        <begin position="131"/>
        <end position="150"/>
    </location>
</feature>
<feature type="transmembrane region" description="Helical" evidence="2">
    <location>
        <begin position="177"/>
        <end position="197"/>
    </location>
</feature>
<dbReference type="InterPro" id="IPR052994">
    <property type="entry name" value="Tiny_macrocysts_regulators"/>
</dbReference>
<feature type="transmembrane region" description="Helical" evidence="2">
    <location>
        <begin position="260"/>
        <end position="280"/>
    </location>
</feature>
<feature type="transmembrane region" description="Helical" evidence="2">
    <location>
        <begin position="1067"/>
        <end position="1087"/>
    </location>
</feature>
<dbReference type="Proteomes" id="UP000269721">
    <property type="component" value="Unassembled WGS sequence"/>
</dbReference>
<feature type="domain" description="TmcB/TmcC TPR repeats" evidence="3">
    <location>
        <begin position="579"/>
        <end position="691"/>
    </location>
</feature>
<evidence type="ECO:0000259" key="3">
    <source>
        <dbReference type="Pfam" id="PF25474"/>
    </source>
</evidence>
<dbReference type="EMBL" id="KZ994198">
    <property type="protein sequence ID" value="RKO93537.1"/>
    <property type="molecule type" value="Genomic_DNA"/>
</dbReference>
<feature type="transmembrane region" description="Helical" evidence="2">
    <location>
        <begin position="377"/>
        <end position="401"/>
    </location>
</feature>
<feature type="transmembrane region" description="Helical" evidence="2">
    <location>
        <begin position="352"/>
        <end position="371"/>
    </location>
</feature>
<feature type="transmembrane region" description="Helical" evidence="2">
    <location>
        <begin position="1153"/>
        <end position="1172"/>
    </location>
</feature>
<organism evidence="4 5">
    <name type="scientific">Blyttiomyces helicus</name>
    <dbReference type="NCBI Taxonomy" id="388810"/>
    <lineage>
        <taxon>Eukaryota</taxon>
        <taxon>Fungi</taxon>
        <taxon>Fungi incertae sedis</taxon>
        <taxon>Chytridiomycota</taxon>
        <taxon>Chytridiomycota incertae sedis</taxon>
        <taxon>Chytridiomycetes</taxon>
        <taxon>Chytridiomycetes incertae sedis</taxon>
        <taxon>Blyttiomyces</taxon>
    </lineage>
</organism>
<dbReference type="PANTHER" id="PTHR31600">
    <property type="entry name" value="TINY MACROCYSTS PROTEIN B-RELATED"/>
    <property type="match status" value="1"/>
</dbReference>
<dbReference type="OrthoDB" id="2156462at2759"/>
<feature type="transmembrane region" description="Helical" evidence="2">
    <location>
        <begin position="319"/>
        <end position="340"/>
    </location>
</feature>
<protein>
    <recommendedName>
        <fullName evidence="3">TmcB/TmcC TPR repeats domain-containing protein</fullName>
    </recommendedName>
</protein>
<feature type="compositionally biased region" description="Basic and acidic residues" evidence="1">
    <location>
        <begin position="763"/>
        <end position="777"/>
    </location>
</feature>
<evidence type="ECO:0000313" key="5">
    <source>
        <dbReference type="Proteomes" id="UP000269721"/>
    </source>
</evidence>
<keyword evidence="2" id="KW-0812">Transmembrane</keyword>
<feature type="transmembrane region" description="Helical" evidence="2">
    <location>
        <begin position="218"/>
        <end position="240"/>
    </location>
</feature>
<proteinExistence type="predicted"/>
<sequence>MEGSRFSWVFFSFAPLWNFRGRTPISTTTSWKVEGHREGSELGSDGDVANSSDFRACTVASSRAGLEERKGEAGRARESQDIIARTEMAGDEQHDGEEPTMKIIHKSALNGIKDLLFPVLFLMVHGNDSNLFVAYIAMLIEGIQLAAFLIRKTTVPIYNLPDFDFDLSYDSMTVDGFTGLFVASTVAIWLMIVNLGYVAWGAHRKHHNAVWPIRTLRLFSSVLSTVMYITVLEVLVFAVVCKGSITDPTPSDLLVEISCNATLIVFIPLCCGLSAVYYDINPILKAPMNKAHGRVDLIQCALRTALIIIWAGSSDDDYILRYGATFAVPSAIVIATWAYFPHYALKLNQMRTALHGGAGTAGAIAFLWALIYNKTGIVGSNAVMITMLVAYLVSAVCTYIVTDARVTSNPSTQKGVIYRRIHTSVGRQMERLMNGTLGETEIVFDNWQHVEIAARMATETLDSRHKKVELAKVEQMHKIFKVSFFSAELPNFLVSLLCACATRSICELDPFPIHTHGRVGSGETEPLIAIIRLQLQTSTEEPSQQLQRISDLNPAVDVQFQAFYIDKKTHQNREADFLGSGVRLDVAGFAEFQKLEGYAKVNHYKALRLYQEMWTLLYQETNRIQEVKEIACVLYDSIETADSAYSKLVTKFPKSRVILRFYAQFCLDLLKDHAKAELLSNRADRLESRLETDSSQESFQMRSGIKGGSLLKSRKSASAAIIVEHKRQTALLDYCSGESIDSLKMRTSLITQRNQLDDLGEVDEPRRSRKKSSDAEHEAVSLFAAVASRPGSKIRGKRGSGSVMEHQNVEGDLAMPLETIKSALDDDRGEDELPNPGYRERPTKQDGGLPIDDEEALRVAMRYEEKSSLGTSNAEMKQAKAFDCDVPDNEGCMSSVLGGELCRLNESAYVNFEWLHIREYSTAIEFLRARQLQDAYQAGDRLKFRELQDSLQSQMFIYSDAIKNIYANRPTDDGGLSESYYTVPQIPVNVSYYPQVQYTITVNYSLQQLTEAFVTCGINIANLDFDSFGNVTTNNDFRFIVDNAPNTQAEAFDYSMAQKANSASIEMYSFAQSLQIFVACVLVILLARTGQRYKRQQDKTLEVFQNIPLRTLSDLVQQYEEESLEEIFGSELVSSSPLLLRKRSLTSRIDLRWQYGVFSILFMALCTCFLCFNISDIYSLGQYFAILDQFGDMRTFAIRSYYDIHDIHPQLDFQTWLSRDYLYEWANHDVQYMAMTYGHVLYGDNTRYPPSVSYDRYSPALQQMLQTPCLPLNESLCDQRIYDPSIAFTNNTVTLGIFMLTEFILDILLKTNAALTLGAFTPDVSDLAFIRTVLEPDYVDGYHRCELEVLAETQQFLSNSKLRNTIITIVEIVVCIVGFMFALTTMFTRLQDICNVDLIVRLPTSILREPAVAAVLKELAQGNLKHRQEGSPSYWPSIRLPWKTPREHQQKQHSSNWPLMRLPSKSSPTRTSADVKDTDLGEGAMSESQYIVHTRTKSAEIISPGESRRLSIVQFTSSGRSERLLTAGDRGFQTAKPVPILRKSVVDRPDLLPARAYIVNGLAGSAKTERRASEAKMEGLKGVIGVDGRPQGREWPTNKY</sequence>
<keyword evidence="2" id="KW-1133">Transmembrane helix</keyword>
<keyword evidence="2" id="KW-0472">Membrane</keyword>
<evidence type="ECO:0000256" key="2">
    <source>
        <dbReference type="SAM" id="Phobius"/>
    </source>
</evidence>
<evidence type="ECO:0000313" key="4">
    <source>
        <dbReference type="EMBL" id="RKO93537.1"/>
    </source>
</evidence>